<evidence type="ECO:0000256" key="9">
    <source>
        <dbReference type="SAM" id="Phobius"/>
    </source>
</evidence>
<sequence length="461" mass="51825">MPVKVSNVFDDGFEWISSDEEYEDDVTPDETPPVSIEPIVFTFFISYSILGVIRAEYVVHKIAYDHGDIYEGQSDILGIFNYETCQSNISATADLHNHVQMQTAYWLLGLNVAEMLPSLIVAPIIASWGKMFGVKAALLIPNIGYLVSSMTWLATIYCNTSLYFLIVPQILQGTLGGFPALMSLCNSFLADNRTNVDRTIRLVILGVISELGAGLTQVGIGYWISNTSFLPSYWCVFGAMVFNVFYIYFVLLDEEEEKTEQTTMKSDHKDSMLDFLFYSDRLRQKRSLLILVLLLIHMMVLYASLNIVIIHAFSPPLCWTSIRSGLFVAFTLFCGSFGTILGSRFFLLFFEELGVAQIGTWSFIGSLCMVAFGRSSLVVYIDLYTSRLTLALKRCRVIGPFTPSCRTSPKLAEPRIQAKPAFWMSIQWHYPAVSTEGVVVTVPMCGERYCIYATRLRSTIA</sequence>
<evidence type="ECO:0000256" key="8">
    <source>
        <dbReference type="ARBA" id="ARBA00023180"/>
    </source>
</evidence>
<keyword evidence="8" id="KW-0325">Glycoprotein</keyword>
<keyword evidence="7 9" id="KW-0472">Membrane</keyword>
<comment type="subcellular location">
    <subcellularLocation>
        <location evidence="1">Basolateral cell membrane</location>
        <topology evidence="1">Multi-pass membrane protein</topology>
    </subcellularLocation>
</comment>
<feature type="transmembrane region" description="Helical" evidence="9">
    <location>
        <begin position="361"/>
        <end position="381"/>
    </location>
</feature>
<organism evidence="10 11">
    <name type="scientific">Stichopus japonicus</name>
    <name type="common">Sea cucumber</name>
    <dbReference type="NCBI Taxonomy" id="307972"/>
    <lineage>
        <taxon>Eukaryota</taxon>
        <taxon>Metazoa</taxon>
        <taxon>Echinodermata</taxon>
        <taxon>Eleutherozoa</taxon>
        <taxon>Echinozoa</taxon>
        <taxon>Holothuroidea</taxon>
        <taxon>Aspidochirotacea</taxon>
        <taxon>Aspidochirotida</taxon>
        <taxon>Stichopodidae</taxon>
        <taxon>Apostichopus</taxon>
    </lineage>
</organism>
<evidence type="ECO:0000313" key="10">
    <source>
        <dbReference type="EMBL" id="PIK53615.1"/>
    </source>
</evidence>
<evidence type="ECO:0000256" key="6">
    <source>
        <dbReference type="ARBA" id="ARBA00022989"/>
    </source>
</evidence>
<dbReference type="SUPFAM" id="SSF103473">
    <property type="entry name" value="MFS general substrate transporter"/>
    <property type="match status" value="1"/>
</dbReference>
<dbReference type="GO" id="GO:0016323">
    <property type="term" value="C:basolateral plasma membrane"/>
    <property type="evidence" value="ECO:0007669"/>
    <property type="project" value="UniProtKB-SubCell"/>
</dbReference>
<keyword evidence="5" id="KW-0769">Symport</keyword>
<dbReference type="Proteomes" id="UP000230750">
    <property type="component" value="Unassembled WGS sequence"/>
</dbReference>
<feature type="transmembrane region" description="Helical" evidence="9">
    <location>
        <begin position="230"/>
        <end position="251"/>
    </location>
</feature>
<dbReference type="PANTHER" id="PTHR23507">
    <property type="entry name" value="ZGC:174356"/>
    <property type="match status" value="1"/>
</dbReference>
<feature type="transmembrane region" description="Helical" evidence="9">
    <location>
        <begin position="104"/>
        <end position="126"/>
    </location>
</feature>
<gene>
    <name evidence="10" type="ORF">BSL78_09468</name>
</gene>
<comment type="caution">
    <text evidence="10">The sequence shown here is derived from an EMBL/GenBank/DDBJ whole genome shotgun (WGS) entry which is preliminary data.</text>
</comment>
<keyword evidence="6 9" id="KW-1133">Transmembrane helix</keyword>
<dbReference type="EMBL" id="MRZV01000279">
    <property type="protein sequence ID" value="PIK53615.1"/>
    <property type="molecule type" value="Genomic_DNA"/>
</dbReference>
<protein>
    <submittedName>
        <fullName evidence="10">Putative proton-coupled folate transporter</fullName>
    </submittedName>
</protein>
<feature type="transmembrane region" description="Helical" evidence="9">
    <location>
        <begin position="202"/>
        <end position="224"/>
    </location>
</feature>
<dbReference type="Gene3D" id="1.20.1250.20">
    <property type="entry name" value="MFS general substrate transporter like domains"/>
    <property type="match status" value="1"/>
</dbReference>
<keyword evidence="2" id="KW-0813">Transport</keyword>
<accession>A0A2G8L082</accession>
<feature type="transmembrane region" description="Helical" evidence="9">
    <location>
        <begin position="288"/>
        <end position="313"/>
    </location>
</feature>
<keyword evidence="11" id="KW-1185">Reference proteome</keyword>
<feature type="transmembrane region" description="Helical" evidence="9">
    <location>
        <begin position="138"/>
        <end position="157"/>
    </location>
</feature>
<dbReference type="PANTHER" id="PTHR23507:SF2">
    <property type="entry name" value="PROTON-COUPLED FOLATE TRANSPORTER"/>
    <property type="match status" value="1"/>
</dbReference>
<name>A0A2G8L082_STIJA</name>
<evidence type="ECO:0000256" key="5">
    <source>
        <dbReference type="ARBA" id="ARBA00022847"/>
    </source>
</evidence>
<proteinExistence type="predicted"/>
<feature type="transmembrane region" description="Helical" evidence="9">
    <location>
        <begin position="325"/>
        <end position="349"/>
    </location>
</feature>
<evidence type="ECO:0000256" key="2">
    <source>
        <dbReference type="ARBA" id="ARBA00022448"/>
    </source>
</evidence>
<dbReference type="GO" id="GO:0015293">
    <property type="term" value="F:symporter activity"/>
    <property type="evidence" value="ECO:0007669"/>
    <property type="project" value="UniProtKB-KW"/>
</dbReference>
<keyword evidence="4 9" id="KW-0812">Transmembrane</keyword>
<dbReference type="AlphaFoldDB" id="A0A2G8L082"/>
<evidence type="ECO:0000256" key="1">
    <source>
        <dbReference type="ARBA" id="ARBA00004554"/>
    </source>
</evidence>
<evidence type="ECO:0000256" key="3">
    <source>
        <dbReference type="ARBA" id="ARBA00022475"/>
    </source>
</evidence>
<evidence type="ECO:0000256" key="7">
    <source>
        <dbReference type="ARBA" id="ARBA00023136"/>
    </source>
</evidence>
<evidence type="ECO:0000313" key="11">
    <source>
        <dbReference type="Proteomes" id="UP000230750"/>
    </source>
</evidence>
<reference evidence="10 11" key="1">
    <citation type="journal article" date="2017" name="PLoS Biol.">
        <title>The sea cucumber genome provides insights into morphological evolution and visceral regeneration.</title>
        <authorList>
            <person name="Zhang X."/>
            <person name="Sun L."/>
            <person name="Yuan J."/>
            <person name="Sun Y."/>
            <person name="Gao Y."/>
            <person name="Zhang L."/>
            <person name="Li S."/>
            <person name="Dai H."/>
            <person name="Hamel J.F."/>
            <person name="Liu C."/>
            <person name="Yu Y."/>
            <person name="Liu S."/>
            <person name="Lin W."/>
            <person name="Guo K."/>
            <person name="Jin S."/>
            <person name="Xu P."/>
            <person name="Storey K.B."/>
            <person name="Huan P."/>
            <person name="Zhang T."/>
            <person name="Zhou Y."/>
            <person name="Zhang J."/>
            <person name="Lin C."/>
            <person name="Li X."/>
            <person name="Xing L."/>
            <person name="Huo D."/>
            <person name="Sun M."/>
            <person name="Wang L."/>
            <person name="Mercier A."/>
            <person name="Li F."/>
            <person name="Yang H."/>
            <person name="Xiang J."/>
        </authorList>
    </citation>
    <scope>NUCLEOTIDE SEQUENCE [LARGE SCALE GENOMIC DNA]</scope>
    <source>
        <strain evidence="10">Shaxun</strain>
        <tissue evidence="10">Muscle</tissue>
    </source>
</reference>
<dbReference type="InterPro" id="IPR036259">
    <property type="entry name" value="MFS_trans_sf"/>
</dbReference>
<dbReference type="OrthoDB" id="3026777at2759"/>
<keyword evidence="3" id="KW-1003">Cell membrane</keyword>
<evidence type="ECO:0000256" key="4">
    <source>
        <dbReference type="ARBA" id="ARBA00022692"/>
    </source>
</evidence>